<dbReference type="EMBL" id="JAWQEG010001134">
    <property type="protein sequence ID" value="KAK3882099.1"/>
    <property type="molecule type" value="Genomic_DNA"/>
</dbReference>
<evidence type="ECO:0000313" key="2">
    <source>
        <dbReference type="Proteomes" id="UP001286313"/>
    </source>
</evidence>
<gene>
    <name evidence="1" type="ORF">Pcinc_013506</name>
</gene>
<comment type="caution">
    <text evidence="1">The sequence shown here is derived from an EMBL/GenBank/DDBJ whole genome shotgun (WGS) entry which is preliminary data.</text>
</comment>
<proteinExistence type="predicted"/>
<organism evidence="1 2">
    <name type="scientific">Petrolisthes cinctipes</name>
    <name type="common">Flat porcelain crab</name>
    <dbReference type="NCBI Taxonomy" id="88211"/>
    <lineage>
        <taxon>Eukaryota</taxon>
        <taxon>Metazoa</taxon>
        <taxon>Ecdysozoa</taxon>
        <taxon>Arthropoda</taxon>
        <taxon>Crustacea</taxon>
        <taxon>Multicrustacea</taxon>
        <taxon>Malacostraca</taxon>
        <taxon>Eumalacostraca</taxon>
        <taxon>Eucarida</taxon>
        <taxon>Decapoda</taxon>
        <taxon>Pleocyemata</taxon>
        <taxon>Anomura</taxon>
        <taxon>Galatheoidea</taxon>
        <taxon>Porcellanidae</taxon>
        <taxon>Petrolisthes</taxon>
    </lineage>
</organism>
<name>A0AAE1KRJ7_PETCI</name>
<reference evidence="1" key="1">
    <citation type="submission" date="2023-10" db="EMBL/GenBank/DDBJ databases">
        <title>Genome assemblies of two species of porcelain crab, Petrolisthes cinctipes and Petrolisthes manimaculis (Anomura: Porcellanidae).</title>
        <authorList>
            <person name="Angst P."/>
        </authorList>
    </citation>
    <scope>NUCLEOTIDE SEQUENCE</scope>
    <source>
        <strain evidence="1">PB745_01</strain>
        <tissue evidence="1">Gill</tissue>
    </source>
</reference>
<protein>
    <submittedName>
        <fullName evidence="1">Uncharacterized protein</fullName>
    </submittedName>
</protein>
<dbReference type="AlphaFoldDB" id="A0AAE1KRJ7"/>
<accession>A0AAE1KRJ7</accession>
<dbReference type="Proteomes" id="UP001286313">
    <property type="component" value="Unassembled WGS sequence"/>
</dbReference>
<sequence length="72" mass="7724">MATATTFPQYNLPERRAADCLLNGHAGSGFPSKSVRSEGRSLTSSQMISQSVSAVVLSRKRPNLENTSTVII</sequence>
<keyword evidence="2" id="KW-1185">Reference proteome</keyword>
<evidence type="ECO:0000313" key="1">
    <source>
        <dbReference type="EMBL" id="KAK3882099.1"/>
    </source>
</evidence>